<dbReference type="AlphaFoldDB" id="A0A8J5IHM9"/>
<reference evidence="1" key="1">
    <citation type="submission" date="2021-01" db="EMBL/GenBank/DDBJ databases">
        <title>Phytophthora aleatoria, a newly-described species from Pinus radiata is distinct from Phytophthora cactorum isolates based on comparative genomics.</title>
        <authorList>
            <person name="Mcdougal R."/>
            <person name="Panda P."/>
            <person name="Williams N."/>
            <person name="Studholme D.J."/>
        </authorList>
    </citation>
    <scope>NUCLEOTIDE SEQUENCE</scope>
    <source>
        <strain evidence="1">NZFS 4037</strain>
    </source>
</reference>
<protein>
    <submittedName>
        <fullName evidence="1">Uncharacterized protein</fullName>
    </submittedName>
</protein>
<proteinExistence type="predicted"/>
<keyword evidence="2" id="KW-1185">Reference proteome</keyword>
<accession>A0A8J5IHM9</accession>
<organism evidence="1 2">
    <name type="scientific">Phytophthora aleatoria</name>
    <dbReference type="NCBI Taxonomy" id="2496075"/>
    <lineage>
        <taxon>Eukaryota</taxon>
        <taxon>Sar</taxon>
        <taxon>Stramenopiles</taxon>
        <taxon>Oomycota</taxon>
        <taxon>Peronosporomycetes</taxon>
        <taxon>Peronosporales</taxon>
        <taxon>Peronosporaceae</taxon>
        <taxon>Phytophthora</taxon>
    </lineage>
</organism>
<evidence type="ECO:0000313" key="1">
    <source>
        <dbReference type="EMBL" id="KAG6944037.1"/>
    </source>
</evidence>
<dbReference type="EMBL" id="JAENGY010002497">
    <property type="protein sequence ID" value="KAG6944037.1"/>
    <property type="molecule type" value="Genomic_DNA"/>
</dbReference>
<evidence type="ECO:0000313" key="2">
    <source>
        <dbReference type="Proteomes" id="UP000709295"/>
    </source>
</evidence>
<sequence length="54" mass="5979">MGLDDSGPSVRDLHAIVSQLLIERISSTVVQTFQACRTEEEGEDNPIRFVASYP</sequence>
<dbReference type="Proteomes" id="UP000709295">
    <property type="component" value="Unassembled WGS sequence"/>
</dbReference>
<comment type="caution">
    <text evidence="1">The sequence shown here is derived from an EMBL/GenBank/DDBJ whole genome shotgun (WGS) entry which is preliminary data.</text>
</comment>
<gene>
    <name evidence="1" type="ORF">JG688_00017307</name>
</gene>
<name>A0A8J5IHM9_9STRA</name>